<gene>
    <name evidence="1" type="ORF">FCN80_15700</name>
</gene>
<dbReference type="Gene3D" id="3.30.420.40">
    <property type="match status" value="1"/>
</dbReference>
<keyword evidence="2" id="KW-1185">Reference proteome</keyword>
<protein>
    <submittedName>
        <fullName evidence="1">Uncharacterized protein</fullName>
    </submittedName>
</protein>
<proteinExistence type="predicted"/>
<name>A0ABY2SMU6_9HYPH</name>
<accession>A0ABY2SMU6</accession>
<dbReference type="EMBL" id="SZPQ01000023">
    <property type="protein sequence ID" value="TKI04973.1"/>
    <property type="molecule type" value="Genomic_DNA"/>
</dbReference>
<evidence type="ECO:0000313" key="2">
    <source>
        <dbReference type="Proteomes" id="UP000305202"/>
    </source>
</evidence>
<evidence type="ECO:0000313" key="1">
    <source>
        <dbReference type="EMBL" id="TKI04973.1"/>
    </source>
</evidence>
<comment type="caution">
    <text evidence="1">The sequence shown here is derived from an EMBL/GenBank/DDBJ whole genome shotgun (WGS) entry which is preliminary data.</text>
</comment>
<dbReference type="Proteomes" id="UP000305202">
    <property type="component" value="Unassembled WGS sequence"/>
</dbReference>
<reference evidence="1 2" key="1">
    <citation type="submission" date="2019-04" db="EMBL/GenBank/DDBJ databases">
        <authorList>
            <person name="Li M."/>
            <person name="Gao C."/>
        </authorList>
    </citation>
    <scope>NUCLEOTIDE SEQUENCE [LARGE SCALE GENOMIC DNA]</scope>
    <source>
        <strain evidence="1 2">BGMRC 2031</strain>
    </source>
</reference>
<organism evidence="1 2">
    <name type="scientific">Martelella alba</name>
    <dbReference type="NCBI Taxonomy" id="2590451"/>
    <lineage>
        <taxon>Bacteria</taxon>
        <taxon>Pseudomonadati</taxon>
        <taxon>Pseudomonadota</taxon>
        <taxon>Alphaproteobacteria</taxon>
        <taxon>Hyphomicrobiales</taxon>
        <taxon>Aurantimonadaceae</taxon>
        <taxon>Martelella</taxon>
    </lineage>
</organism>
<sequence length="95" mass="10484">MPHLPWRIPPIPSKWSSTLRRTIITDDVIGVDIGKAIIASVRSAGVPAAEIRAMCVSSLYGGSGIPVNKDMRPLQPCLIWMDRRFCARILPGIEF</sequence>